<keyword evidence="2" id="KW-1185">Reference proteome</keyword>
<name>A0ACC0CCT8_CATRO</name>
<reference evidence="2" key="1">
    <citation type="journal article" date="2023" name="Nat. Plants">
        <title>Single-cell RNA sequencing provides a high-resolution roadmap for understanding the multicellular compartmentation of specialized metabolism.</title>
        <authorList>
            <person name="Sun S."/>
            <person name="Shen X."/>
            <person name="Li Y."/>
            <person name="Li Y."/>
            <person name="Wang S."/>
            <person name="Li R."/>
            <person name="Zhang H."/>
            <person name="Shen G."/>
            <person name="Guo B."/>
            <person name="Wei J."/>
            <person name="Xu J."/>
            <person name="St-Pierre B."/>
            <person name="Chen S."/>
            <person name="Sun C."/>
        </authorList>
    </citation>
    <scope>NUCLEOTIDE SEQUENCE [LARGE SCALE GENOMIC DNA]</scope>
</reference>
<accession>A0ACC0CCT8</accession>
<protein>
    <submittedName>
        <fullName evidence="1">Uncharacterized protein</fullName>
    </submittedName>
</protein>
<sequence>MAQGKTQRINRLVEWHHITAKIAGLNNRKCPEKIVGPEHKSNKKVYSGPSIGLKTSSPSSPLFPYLLDQFKPKKKKKKRFFQEVGGELSTIIGTREHSRSLVITLSDYRKISLTHCDRVSIQLDKMTVTEQSVMGVIRAARPTFRNAHDKVAFSVHASFLASGFVLHATGPSAFVNDALTSSSTGTPPAGDEVCIDGWNEFDDNYGFVYSNPEKGSKKILVKCLALSDKLLVDALREGDSEPSHLEINVKDYVAEDGANNYASIFKDFGKLIAVVDKELLSKYDGSSTSSSSTTSKNQSNFWALMEIMMTGITNALLAWVTVVLHKGSLRDDSYPPGNGGSPSTSNPPLSGYVVPPVPGIGGDDLFPGPGAGVYPTRFSRFFSVFLKGGTGWVILEAVVDEKNSYFETGPNDPRFFSGVGREPRMPGGLPGAVPPGARFDPYGPPGVPGFEPNRFVRDPRRPGRGTHPDLEHFRNDDDFI</sequence>
<gene>
    <name evidence="1" type="ORF">M9H77_03829</name>
</gene>
<evidence type="ECO:0000313" key="2">
    <source>
        <dbReference type="Proteomes" id="UP001060085"/>
    </source>
</evidence>
<organism evidence="1 2">
    <name type="scientific">Catharanthus roseus</name>
    <name type="common">Madagascar periwinkle</name>
    <name type="synonym">Vinca rosea</name>
    <dbReference type="NCBI Taxonomy" id="4058"/>
    <lineage>
        <taxon>Eukaryota</taxon>
        <taxon>Viridiplantae</taxon>
        <taxon>Streptophyta</taxon>
        <taxon>Embryophyta</taxon>
        <taxon>Tracheophyta</taxon>
        <taxon>Spermatophyta</taxon>
        <taxon>Magnoliopsida</taxon>
        <taxon>eudicotyledons</taxon>
        <taxon>Gunneridae</taxon>
        <taxon>Pentapetalae</taxon>
        <taxon>asterids</taxon>
        <taxon>lamiids</taxon>
        <taxon>Gentianales</taxon>
        <taxon>Apocynaceae</taxon>
        <taxon>Rauvolfioideae</taxon>
        <taxon>Vinceae</taxon>
        <taxon>Catharanthinae</taxon>
        <taxon>Catharanthus</taxon>
    </lineage>
</organism>
<dbReference type="EMBL" id="CM044701">
    <property type="protein sequence ID" value="KAI5682601.1"/>
    <property type="molecule type" value="Genomic_DNA"/>
</dbReference>
<evidence type="ECO:0000313" key="1">
    <source>
        <dbReference type="EMBL" id="KAI5682601.1"/>
    </source>
</evidence>
<dbReference type="Proteomes" id="UP001060085">
    <property type="component" value="Linkage Group LG01"/>
</dbReference>
<proteinExistence type="predicted"/>
<comment type="caution">
    <text evidence="1">The sequence shown here is derived from an EMBL/GenBank/DDBJ whole genome shotgun (WGS) entry which is preliminary data.</text>
</comment>